<protein>
    <submittedName>
        <fullName evidence="1">Uncharacterized protein</fullName>
    </submittedName>
</protein>
<dbReference type="AlphaFoldDB" id="A0A8X6HIP7"/>
<dbReference type="EMBL" id="BMAO01038385">
    <property type="protein sequence ID" value="GFR24557.1"/>
    <property type="molecule type" value="Genomic_DNA"/>
</dbReference>
<organism evidence="1 2">
    <name type="scientific">Trichonephila clavata</name>
    <name type="common">Joro spider</name>
    <name type="synonym">Nephila clavata</name>
    <dbReference type="NCBI Taxonomy" id="2740835"/>
    <lineage>
        <taxon>Eukaryota</taxon>
        <taxon>Metazoa</taxon>
        <taxon>Ecdysozoa</taxon>
        <taxon>Arthropoda</taxon>
        <taxon>Chelicerata</taxon>
        <taxon>Arachnida</taxon>
        <taxon>Araneae</taxon>
        <taxon>Araneomorphae</taxon>
        <taxon>Entelegynae</taxon>
        <taxon>Araneoidea</taxon>
        <taxon>Nephilidae</taxon>
        <taxon>Trichonephila</taxon>
    </lineage>
</organism>
<name>A0A8X6HIP7_TRICU</name>
<comment type="caution">
    <text evidence="1">The sequence shown here is derived from an EMBL/GenBank/DDBJ whole genome shotgun (WGS) entry which is preliminary data.</text>
</comment>
<accession>A0A8X6HIP7</accession>
<keyword evidence="2" id="KW-1185">Reference proteome</keyword>
<evidence type="ECO:0000313" key="1">
    <source>
        <dbReference type="EMBL" id="GFR24557.1"/>
    </source>
</evidence>
<proteinExistence type="predicted"/>
<dbReference type="Proteomes" id="UP000887116">
    <property type="component" value="Unassembled WGS sequence"/>
</dbReference>
<gene>
    <name evidence="1" type="ORF">TNCT_318571</name>
</gene>
<sequence length="97" mass="10781">MVFTRNLCADSTSDFNCPFTLDPELQLLVNLLHKAITRISLVKFENLLIMVSNGFDSTTKGVEFNTESASTVQVVRILADDNSSFKSLLIQSGPFHQ</sequence>
<reference evidence="1" key="1">
    <citation type="submission" date="2020-07" db="EMBL/GenBank/DDBJ databases">
        <title>Multicomponent nature underlies the extraordinary mechanical properties of spider dragline silk.</title>
        <authorList>
            <person name="Kono N."/>
            <person name="Nakamura H."/>
            <person name="Mori M."/>
            <person name="Yoshida Y."/>
            <person name="Ohtoshi R."/>
            <person name="Malay A.D."/>
            <person name="Moran D.A.P."/>
            <person name="Tomita M."/>
            <person name="Numata K."/>
            <person name="Arakawa K."/>
        </authorList>
    </citation>
    <scope>NUCLEOTIDE SEQUENCE</scope>
</reference>
<evidence type="ECO:0000313" key="2">
    <source>
        <dbReference type="Proteomes" id="UP000887116"/>
    </source>
</evidence>